<sequence>MLALASTGATAGVKGAQLDMNDSCKSSLQLGNSGEEHAASVQMLLQNGPDVSSMWDHWPSHSQSNSDECGSSTLLDSELPCSRDLPACTWLSSSLFGAVSMSQLGSLSLRRSAQTSESAYGEDLVRSMSLFPDIVPEDESPYDRSLKSNQLLWHSSISTQHECEAGRRESQSKKDGSASPDSHSDRSQPHYGFNLFQQHAFGQSTENFYSYPSSLLPIDSSLHYKNHLDHSLGHGEIFHRDLFPSTSELLLRRSLIESLNNISIDHQPFIGSRRQKLTSSDQQIIPNLPYGDVGAPSWSPFTDAAIPQAQMKMLASGDYDSIAKEDSSSSTDGMSRLNFFDANLGVREPERARGSPGKHERGTEIALIDENAKCQSNKRLCVQNSALKRAEAKPVISNSEFASQVTEAGASVGPALNTNGKPRARRGSATDPQSVYARHRRERINERLKILQHLVPNGAKVNKKFTKRLILQNYPGYL</sequence>
<comment type="caution">
    <text evidence="1">The sequence shown here is derived from an EMBL/GenBank/DDBJ whole genome shotgun (WGS) entry which is preliminary data.</text>
</comment>
<organism evidence="1 2">
    <name type="scientific">Diphasiastrum complanatum</name>
    <name type="common">Issler's clubmoss</name>
    <name type="synonym">Lycopodium complanatum</name>
    <dbReference type="NCBI Taxonomy" id="34168"/>
    <lineage>
        <taxon>Eukaryota</taxon>
        <taxon>Viridiplantae</taxon>
        <taxon>Streptophyta</taxon>
        <taxon>Embryophyta</taxon>
        <taxon>Tracheophyta</taxon>
        <taxon>Lycopodiopsida</taxon>
        <taxon>Lycopodiales</taxon>
        <taxon>Lycopodiaceae</taxon>
        <taxon>Lycopodioideae</taxon>
        <taxon>Diphasiastrum</taxon>
    </lineage>
</organism>
<evidence type="ECO:0000313" key="2">
    <source>
        <dbReference type="Proteomes" id="UP001162992"/>
    </source>
</evidence>
<gene>
    <name evidence="1" type="ORF">O6H91_07G026600</name>
</gene>
<proteinExistence type="predicted"/>
<keyword evidence="2" id="KW-1185">Reference proteome</keyword>
<dbReference type="Proteomes" id="UP001162992">
    <property type="component" value="Chromosome 7"/>
</dbReference>
<dbReference type="EMBL" id="CM055098">
    <property type="protein sequence ID" value="KAJ7548779.1"/>
    <property type="molecule type" value="Genomic_DNA"/>
</dbReference>
<evidence type="ECO:0000313" key="1">
    <source>
        <dbReference type="EMBL" id="KAJ7548779.1"/>
    </source>
</evidence>
<name>A0ACC2D3D0_DIPCM</name>
<reference evidence="2" key="1">
    <citation type="journal article" date="2024" name="Proc. Natl. Acad. Sci. U.S.A.">
        <title>Extraordinary preservation of gene collinearity over three hundred million years revealed in homosporous lycophytes.</title>
        <authorList>
            <person name="Li C."/>
            <person name="Wickell D."/>
            <person name="Kuo L.Y."/>
            <person name="Chen X."/>
            <person name="Nie B."/>
            <person name="Liao X."/>
            <person name="Peng D."/>
            <person name="Ji J."/>
            <person name="Jenkins J."/>
            <person name="Williams M."/>
            <person name="Shu S."/>
            <person name="Plott C."/>
            <person name="Barry K."/>
            <person name="Rajasekar S."/>
            <person name="Grimwood J."/>
            <person name="Han X."/>
            <person name="Sun S."/>
            <person name="Hou Z."/>
            <person name="He W."/>
            <person name="Dai G."/>
            <person name="Sun C."/>
            <person name="Schmutz J."/>
            <person name="Leebens-Mack J.H."/>
            <person name="Li F.W."/>
            <person name="Wang L."/>
        </authorList>
    </citation>
    <scope>NUCLEOTIDE SEQUENCE [LARGE SCALE GENOMIC DNA]</scope>
    <source>
        <strain evidence="2">cv. PW_Plant_1</strain>
    </source>
</reference>
<accession>A0ACC2D3D0</accession>
<protein>
    <submittedName>
        <fullName evidence="1">Uncharacterized protein</fullName>
    </submittedName>
</protein>